<feature type="non-terminal residue" evidence="2">
    <location>
        <position position="1"/>
    </location>
</feature>
<protein>
    <submittedName>
        <fullName evidence="2">Uncharacterized protein</fullName>
    </submittedName>
</protein>
<feature type="compositionally biased region" description="Polar residues" evidence="1">
    <location>
        <begin position="53"/>
        <end position="70"/>
    </location>
</feature>
<feature type="region of interest" description="Disordered" evidence="1">
    <location>
        <begin position="48"/>
        <end position="70"/>
    </location>
</feature>
<feature type="non-terminal residue" evidence="2">
    <location>
        <position position="70"/>
    </location>
</feature>
<accession>A0A0B6ZPI3</accession>
<reference evidence="2" key="1">
    <citation type="submission" date="2014-12" db="EMBL/GenBank/DDBJ databases">
        <title>Insight into the proteome of Arion vulgaris.</title>
        <authorList>
            <person name="Aradska J."/>
            <person name="Bulat T."/>
            <person name="Smidak R."/>
            <person name="Sarate P."/>
            <person name="Gangsoo J."/>
            <person name="Sialana F."/>
            <person name="Bilban M."/>
            <person name="Lubec G."/>
        </authorList>
    </citation>
    <scope>NUCLEOTIDE SEQUENCE</scope>
    <source>
        <tissue evidence="2">Skin</tissue>
    </source>
</reference>
<dbReference type="EMBL" id="HACG01022755">
    <property type="protein sequence ID" value="CEK69620.1"/>
    <property type="molecule type" value="Transcribed_RNA"/>
</dbReference>
<evidence type="ECO:0000313" key="2">
    <source>
        <dbReference type="EMBL" id="CEK69620.1"/>
    </source>
</evidence>
<gene>
    <name evidence="2" type="primary">ORF70896</name>
</gene>
<proteinExistence type="predicted"/>
<name>A0A0B6ZPI3_9EUPU</name>
<dbReference type="AlphaFoldDB" id="A0A0B6ZPI3"/>
<organism evidence="2">
    <name type="scientific">Arion vulgaris</name>
    <dbReference type="NCBI Taxonomy" id="1028688"/>
    <lineage>
        <taxon>Eukaryota</taxon>
        <taxon>Metazoa</taxon>
        <taxon>Spiralia</taxon>
        <taxon>Lophotrochozoa</taxon>
        <taxon>Mollusca</taxon>
        <taxon>Gastropoda</taxon>
        <taxon>Heterobranchia</taxon>
        <taxon>Euthyneura</taxon>
        <taxon>Panpulmonata</taxon>
        <taxon>Eupulmonata</taxon>
        <taxon>Stylommatophora</taxon>
        <taxon>Helicina</taxon>
        <taxon>Arionoidea</taxon>
        <taxon>Arionidae</taxon>
        <taxon>Arion</taxon>
    </lineage>
</organism>
<sequence length="70" mass="7910">ADDASLSDQNDYERVVSTGASQNLIFDKNQHQLDTEMVITSDVQLSEDVHQSELPQSPTDYNRVLQQDTE</sequence>
<evidence type="ECO:0000256" key="1">
    <source>
        <dbReference type="SAM" id="MobiDB-lite"/>
    </source>
</evidence>